<name>A0A1W1WIR8_SULTA</name>
<organism evidence="2 3">
    <name type="scientific">Sulfobacillus thermosulfidooxidans (strain DSM 9293 / VKM B-1269 / AT-1)</name>
    <dbReference type="NCBI Taxonomy" id="929705"/>
    <lineage>
        <taxon>Bacteria</taxon>
        <taxon>Bacillati</taxon>
        <taxon>Bacillota</taxon>
        <taxon>Clostridia</taxon>
        <taxon>Eubacteriales</taxon>
        <taxon>Clostridiales Family XVII. Incertae Sedis</taxon>
        <taxon>Sulfobacillus</taxon>
    </lineage>
</organism>
<keyword evidence="3" id="KW-1185">Reference proteome</keyword>
<dbReference type="AlphaFoldDB" id="A0A1W1WIR8"/>
<feature type="transmembrane region" description="Helical" evidence="1">
    <location>
        <begin position="30"/>
        <end position="51"/>
    </location>
</feature>
<dbReference type="EMBL" id="FWWY01000001">
    <property type="protein sequence ID" value="SMC06092.1"/>
    <property type="molecule type" value="Genomic_DNA"/>
</dbReference>
<accession>A0A1W1WIR8</accession>
<dbReference type="STRING" id="28034.BFX07_12055"/>
<sequence>MTGIKCENLEKLPVVDVKGVFIVHWTRRTWTTTTSVMAIIGFLALIFNLLWRPYTPVPYKTQAISPLHPALTAIMMDGQGHLLTRMVNQEALVVVPSSLPSWAKHELFSRYPKWPHVAEVLWNGQSAFFHTALGWNIPGLYRVKIQEIVPVPKVPISLVMAMARAHHDFTQSPWQWTGQGFRVQSHVIRVTPRLSLMSTLEPVIPSGGSLVILNGQGQLLAQESSPLGRSMSWQPHPLGKTLTPVLLAMALTHPQLFHGLTPQQGPSLLNIIGSRWGSSGIHRALLQLGFGESRTILGQPLTNPPLPKTTVSEFSEGTGLWGTSDELARAYLLLIDEGKLPAVSWFFHGKKTNLSRHILVPASVVAQINGVLPKEDIGTIHFHIWRPSNQMAVAYTSSDHGLVIVLQGAAATQTVAIVQQAAVWLSQNNH</sequence>
<keyword evidence="1" id="KW-1133">Transmembrane helix</keyword>
<protein>
    <submittedName>
        <fullName evidence="2">Uncharacterized protein</fullName>
    </submittedName>
</protein>
<keyword evidence="1" id="KW-0472">Membrane</keyword>
<evidence type="ECO:0000313" key="2">
    <source>
        <dbReference type="EMBL" id="SMC06092.1"/>
    </source>
</evidence>
<evidence type="ECO:0000313" key="3">
    <source>
        <dbReference type="Proteomes" id="UP000192660"/>
    </source>
</evidence>
<keyword evidence="1" id="KW-0812">Transmembrane</keyword>
<gene>
    <name evidence="2" type="ORF">SAMN00768000_2630</name>
</gene>
<dbReference type="Proteomes" id="UP000192660">
    <property type="component" value="Unassembled WGS sequence"/>
</dbReference>
<evidence type="ECO:0000256" key="1">
    <source>
        <dbReference type="SAM" id="Phobius"/>
    </source>
</evidence>
<proteinExistence type="predicted"/>
<reference evidence="3" key="1">
    <citation type="submission" date="2017-04" db="EMBL/GenBank/DDBJ databases">
        <authorList>
            <person name="Varghese N."/>
            <person name="Submissions S."/>
        </authorList>
    </citation>
    <scope>NUCLEOTIDE SEQUENCE [LARGE SCALE GENOMIC DNA]</scope>
    <source>
        <strain evidence="3">DSM 9293</strain>
    </source>
</reference>